<dbReference type="Proteomes" id="UP000398619">
    <property type="component" value="Unassembled WGS sequence"/>
</dbReference>
<dbReference type="RefSeq" id="WP_144099765.1">
    <property type="nucleotide sequence ID" value="NZ_CABHNM010000014.1"/>
</dbReference>
<evidence type="ECO:0000313" key="3">
    <source>
        <dbReference type="Proteomes" id="UP000398619"/>
    </source>
</evidence>
<reference evidence="1" key="2">
    <citation type="journal article" date="2020" name="Cell Host Microbe">
        <title>Functional and Genomic Variation between Human-Derived Isolates of Lachnospiraceae Reveals Inter- and Intra-Species Diversity.</title>
        <authorList>
            <person name="Sorbara M.T."/>
            <person name="Littmann E.R."/>
            <person name="Fontana E."/>
            <person name="Moody T.U."/>
            <person name="Kohout C.E."/>
            <person name="Gjonbalaj M."/>
            <person name="Eaton V."/>
            <person name="Seok R."/>
            <person name="Leiner I.M."/>
            <person name="Pamer E.G."/>
        </authorList>
    </citation>
    <scope>NUCLEOTIDE SEQUENCE</scope>
    <source>
        <strain evidence="1">MSK.10.16</strain>
    </source>
</reference>
<reference evidence="1" key="3">
    <citation type="submission" date="2020-02" db="EMBL/GenBank/DDBJ databases">
        <authorList>
            <person name="Littmann E."/>
            <person name="Sorbara M."/>
        </authorList>
    </citation>
    <scope>NUCLEOTIDE SEQUENCE</scope>
    <source>
        <strain evidence="1">MSK.10.16</strain>
    </source>
</reference>
<dbReference type="EMBL" id="CABHNM010000014">
    <property type="protein sequence ID" value="VUW92581.1"/>
    <property type="molecule type" value="Genomic_DNA"/>
</dbReference>
<dbReference type="EMBL" id="JAAIOD010000001">
    <property type="protein sequence ID" value="NSE56702.1"/>
    <property type="molecule type" value="Genomic_DNA"/>
</dbReference>
<sequence>MSDGKIHIPARRKQPVDDQMVVKVTPEAYNALVEIYNESTLSLKQIASLLIVKAAEQVVYDKE</sequence>
<dbReference type="Proteomes" id="UP000724058">
    <property type="component" value="Unassembled WGS sequence"/>
</dbReference>
<accession>A0A564SC08</accession>
<evidence type="ECO:0000313" key="1">
    <source>
        <dbReference type="EMBL" id="NSE56702.1"/>
    </source>
</evidence>
<reference evidence="2 3" key="1">
    <citation type="submission" date="2019-07" db="EMBL/GenBank/DDBJ databases">
        <authorList>
            <person name="Hibberd C M."/>
            <person name="Gehrig L. J."/>
            <person name="Chang H.-W."/>
            <person name="Venkatesh S."/>
        </authorList>
    </citation>
    <scope>NUCLEOTIDE SEQUENCE [LARGE SCALE GENOMIC DNA]</scope>
    <source>
        <strain evidence="2">Dorea_longicatena_SSTS_Bg7063</strain>
    </source>
</reference>
<gene>
    <name evidence="2" type="ORF">DLSSTS7063_00434</name>
    <name evidence="1" type="ORF">G4332_00935</name>
</gene>
<protein>
    <submittedName>
        <fullName evidence="2">Uncharacterized protein</fullName>
    </submittedName>
</protein>
<proteinExistence type="predicted"/>
<organism evidence="2 3">
    <name type="scientific">Dorea longicatena</name>
    <dbReference type="NCBI Taxonomy" id="88431"/>
    <lineage>
        <taxon>Bacteria</taxon>
        <taxon>Bacillati</taxon>
        <taxon>Bacillota</taxon>
        <taxon>Clostridia</taxon>
        <taxon>Lachnospirales</taxon>
        <taxon>Lachnospiraceae</taxon>
        <taxon>Dorea</taxon>
    </lineage>
</organism>
<name>A0A564SC08_9FIRM</name>
<dbReference type="AlphaFoldDB" id="A0A564SC08"/>
<evidence type="ECO:0000313" key="2">
    <source>
        <dbReference type="EMBL" id="VUW92581.1"/>
    </source>
</evidence>